<proteinExistence type="predicted"/>
<accession>A0A8X6NKA1</accession>
<comment type="caution">
    <text evidence="1">The sequence shown here is derived from an EMBL/GenBank/DDBJ whole genome shotgun (WGS) entry which is preliminary data.</text>
</comment>
<gene>
    <name evidence="1" type="ORF">NPIL_268801</name>
</gene>
<dbReference type="AlphaFoldDB" id="A0A8X6NKA1"/>
<dbReference type="EMBL" id="BMAW01058645">
    <property type="protein sequence ID" value="GFT17343.1"/>
    <property type="molecule type" value="Genomic_DNA"/>
</dbReference>
<dbReference type="Proteomes" id="UP000887013">
    <property type="component" value="Unassembled WGS sequence"/>
</dbReference>
<protein>
    <submittedName>
        <fullName evidence="1">Uncharacterized protein</fullName>
    </submittedName>
</protein>
<keyword evidence="2" id="KW-1185">Reference proteome</keyword>
<name>A0A8X6NKA1_NEPPI</name>
<organism evidence="1 2">
    <name type="scientific">Nephila pilipes</name>
    <name type="common">Giant wood spider</name>
    <name type="synonym">Nephila maculata</name>
    <dbReference type="NCBI Taxonomy" id="299642"/>
    <lineage>
        <taxon>Eukaryota</taxon>
        <taxon>Metazoa</taxon>
        <taxon>Ecdysozoa</taxon>
        <taxon>Arthropoda</taxon>
        <taxon>Chelicerata</taxon>
        <taxon>Arachnida</taxon>
        <taxon>Araneae</taxon>
        <taxon>Araneomorphae</taxon>
        <taxon>Entelegynae</taxon>
        <taxon>Araneoidea</taxon>
        <taxon>Nephilidae</taxon>
        <taxon>Nephila</taxon>
    </lineage>
</organism>
<reference evidence="1" key="1">
    <citation type="submission" date="2020-08" db="EMBL/GenBank/DDBJ databases">
        <title>Multicomponent nature underlies the extraordinary mechanical properties of spider dragline silk.</title>
        <authorList>
            <person name="Kono N."/>
            <person name="Nakamura H."/>
            <person name="Mori M."/>
            <person name="Yoshida Y."/>
            <person name="Ohtoshi R."/>
            <person name="Malay A.D."/>
            <person name="Moran D.A.P."/>
            <person name="Tomita M."/>
            <person name="Numata K."/>
            <person name="Arakawa K."/>
        </authorList>
    </citation>
    <scope>NUCLEOTIDE SEQUENCE</scope>
</reference>
<evidence type="ECO:0000313" key="2">
    <source>
        <dbReference type="Proteomes" id="UP000887013"/>
    </source>
</evidence>
<sequence>MPIKMYSCIIPLLSNPSLPESTGKVEEKRKPFFTCRHFRTLNAFINWSSKHFVVDADEDGRGSIVSVIFDESGRVRDESIVQLPFVRHV</sequence>
<evidence type="ECO:0000313" key="1">
    <source>
        <dbReference type="EMBL" id="GFT17343.1"/>
    </source>
</evidence>